<keyword evidence="2" id="KW-1185">Reference proteome</keyword>
<name>A0A7W8HUY6_9HYPH</name>
<gene>
    <name evidence="1" type="ORF">HNR26_004868</name>
</gene>
<dbReference type="EMBL" id="JACHGA010000033">
    <property type="protein sequence ID" value="MBB5278754.1"/>
    <property type="molecule type" value="Genomic_DNA"/>
</dbReference>
<dbReference type="Proteomes" id="UP000550895">
    <property type="component" value="Unassembled WGS sequence"/>
</dbReference>
<proteinExistence type="predicted"/>
<dbReference type="AlphaFoldDB" id="A0A7W8HUY6"/>
<accession>A0A7W8HUY6</accession>
<comment type="caution">
    <text evidence="1">The sequence shown here is derived from an EMBL/GenBank/DDBJ whole genome shotgun (WGS) entry which is preliminary data.</text>
</comment>
<protein>
    <submittedName>
        <fullName evidence="1">Uncharacterized protein</fullName>
    </submittedName>
</protein>
<evidence type="ECO:0000313" key="1">
    <source>
        <dbReference type="EMBL" id="MBB5278754.1"/>
    </source>
</evidence>
<evidence type="ECO:0000313" key="2">
    <source>
        <dbReference type="Proteomes" id="UP000550895"/>
    </source>
</evidence>
<reference evidence="1 2" key="1">
    <citation type="submission" date="2020-08" db="EMBL/GenBank/DDBJ databases">
        <title>Genomic Encyclopedia of Type Strains, Phase IV (KMG-IV): sequencing the most valuable type-strain genomes for metagenomic binning, comparative biology and taxonomic classification.</title>
        <authorList>
            <person name="Goeker M."/>
        </authorList>
    </citation>
    <scope>NUCLEOTIDE SEQUENCE [LARGE SCALE GENOMIC DNA]</scope>
    <source>
        <strain evidence="1 2">DSM 26376</strain>
    </source>
</reference>
<organism evidence="1 2">
    <name type="scientific">Rhizobium rosettiformans</name>
    <dbReference type="NCBI Taxonomy" id="1368430"/>
    <lineage>
        <taxon>Bacteria</taxon>
        <taxon>Pseudomonadati</taxon>
        <taxon>Pseudomonadota</taxon>
        <taxon>Alphaproteobacteria</taxon>
        <taxon>Hyphomicrobiales</taxon>
        <taxon>Rhizobiaceae</taxon>
        <taxon>Rhizobium/Agrobacterium group</taxon>
        <taxon>Rhizobium</taxon>
    </lineage>
</organism>
<sequence length="36" mass="4169">MNYRKQESLMPPDLLQVLLRPISEAAVVWLLAPDFN</sequence>